<evidence type="ECO:0000313" key="3">
    <source>
        <dbReference type="Proteomes" id="UP000037510"/>
    </source>
</evidence>
<proteinExistence type="predicted"/>
<dbReference type="PANTHER" id="PTHR46455:SF4">
    <property type="entry name" value="GH11294P"/>
    <property type="match status" value="1"/>
</dbReference>
<dbReference type="Proteomes" id="UP000037510">
    <property type="component" value="Unassembled WGS sequence"/>
</dbReference>
<reference evidence="2 3" key="1">
    <citation type="journal article" date="2015" name="Genome Biol. Evol.">
        <title>The genome of winter moth (Operophtera brumata) provides a genomic perspective on sexual dimorphism and phenology.</title>
        <authorList>
            <person name="Derks M.F."/>
            <person name="Smit S."/>
            <person name="Salis L."/>
            <person name="Schijlen E."/>
            <person name="Bossers A."/>
            <person name="Mateman C."/>
            <person name="Pijl A.S."/>
            <person name="de Ridder D."/>
            <person name="Groenen M.A."/>
            <person name="Visser M.E."/>
            <person name="Megens H.J."/>
        </authorList>
    </citation>
    <scope>NUCLEOTIDE SEQUENCE [LARGE SCALE GENOMIC DNA]</scope>
    <source>
        <strain evidence="2">WM2013NL</strain>
        <tissue evidence="2">Head and thorax</tissue>
    </source>
</reference>
<keyword evidence="3" id="KW-1185">Reference proteome</keyword>
<feature type="compositionally biased region" description="Basic and acidic residues" evidence="1">
    <location>
        <begin position="100"/>
        <end position="115"/>
    </location>
</feature>
<organism evidence="2 3">
    <name type="scientific">Operophtera brumata</name>
    <name type="common">Winter moth</name>
    <name type="synonym">Phalaena brumata</name>
    <dbReference type="NCBI Taxonomy" id="104452"/>
    <lineage>
        <taxon>Eukaryota</taxon>
        <taxon>Metazoa</taxon>
        <taxon>Ecdysozoa</taxon>
        <taxon>Arthropoda</taxon>
        <taxon>Hexapoda</taxon>
        <taxon>Insecta</taxon>
        <taxon>Pterygota</taxon>
        <taxon>Neoptera</taxon>
        <taxon>Endopterygota</taxon>
        <taxon>Lepidoptera</taxon>
        <taxon>Glossata</taxon>
        <taxon>Ditrysia</taxon>
        <taxon>Geometroidea</taxon>
        <taxon>Geometridae</taxon>
        <taxon>Larentiinae</taxon>
        <taxon>Operophtera</taxon>
    </lineage>
</organism>
<evidence type="ECO:0000256" key="1">
    <source>
        <dbReference type="SAM" id="MobiDB-lite"/>
    </source>
</evidence>
<accession>A0A0L7L0X4</accession>
<gene>
    <name evidence="2" type="ORF">OBRU01_17573</name>
</gene>
<dbReference type="InterPro" id="IPR011990">
    <property type="entry name" value="TPR-like_helical_dom_sf"/>
</dbReference>
<dbReference type="InterPro" id="IPR053010">
    <property type="entry name" value="SET_SmydA-8"/>
</dbReference>
<sequence>PLWGTETRRHHLADSKFFECSCQRCADVTELGTMYSAVKCKKKNCKGYLLPETFMLPILQKMKNPDPENQNLDNKSWICSICKDEVHQPLQQLPAPLALLHDRREPRARADDRPGHGAGPGGGQRRQTPAEDSAVQEAGRLDRDISTRYMHLS</sequence>
<feature type="non-terminal residue" evidence="2">
    <location>
        <position position="153"/>
    </location>
</feature>
<feature type="non-terminal residue" evidence="2">
    <location>
        <position position="1"/>
    </location>
</feature>
<comment type="caution">
    <text evidence="2">The sequence shown here is derived from an EMBL/GenBank/DDBJ whole genome shotgun (WGS) entry which is preliminary data.</text>
</comment>
<evidence type="ECO:0000313" key="2">
    <source>
        <dbReference type="EMBL" id="KOB69070.1"/>
    </source>
</evidence>
<dbReference type="AlphaFoldDB" id="A0A0L7L0X4"/>
<dbReference type="EMBL" id="JTDY01003737">
    <property type="protein sequence ID" value="KOB69070.1"/>
    <property type="molecule type" value="Genomic_DNA"/>
</dbReference>
<dbReference type="Gene3D" id="1.25.40.10">
    <property type="entry name" value="Tetratricopeptide repeat domain"/>
    <property type="match status" value="1"/>
</dbReference>
<name>A0A0L7L0X4_OPEBR</name>
<protein>
    <submittedName>
        <fullName evidence="2">Protein msta</fullName>
    </submittedName>
</protein>
<dbReference type="PANTHER" id="PTHR46455">
    <property type="entry name" value="SET AND MYND DOMAIN CONTAINING, ARTHROPOD-SPECIFIC, MEMBER 4, ISOFORM A"/>
    <property type="match status" value="1"/>
</dbReference>
<feature type="region of interest" description="Disordered" evidence="1">
    <location>
        <begin position="93"/>
        <end position="153"/>
    </location>
</feature>
<dbReference type="STRING" id="104452.A0A0L7L0X4"/>